<comment type="caution">
    <text evidence="1">The sequence shown here is derived from an EMBL/GenBank/DDBJ whole genome shotgun (WGS) entry which is preliminary data.</text>
</comment>
<proteinExistence type="predicted"/>
<name>A0ACB8SRD2_9AGAM</name>
<keyword evidence="2" id="KW-1185">Reference proteome</keyword>
<evidence type="ECO:0000313" key="1">
    <source>
        <dbReference type="EMBL" id="KAI0058403.1"/>
    </source>
</evidence>
<organism evidence="1 2">
    <name type="scientific">Artomyces pyxidatus</name>
    <dbReference type="NCBI Taxonomy" id="48021"/>
    <lineage>
        <taxon>Eukaryota</taxon>
        <taxon>Fungi</taxon>
        <taxon>Dikarya</taxon>
        <taxon>Basidiomycota</taxon>
        <taxon>Agaricomycotina</taxon>
        <taxon>Agaricomycetes</taxon>
        <taxon>Russulales</taxon>
        <taxon>Auriscalpiaceae</taxon>
        <taxon>Artomyces</taxon>
    </lineage>
</organism>
<protein>
    <submittedName>
        <fullName evidence="1">Uncharacterized protein</fullName>
    </submittedName>
</protein>
<dbReference type="Proteomes" id="UP000814140">
    <property type="component" value="Unassembled WGS sequence"/>
</dbReference>
<reference evidence="1" key="1">
    <citation type="submission" date="2021-03" db="EMBL/GenBank/DDBJ databases">
        <authorList>
            <consortium name="DOE Joint Genome Institute"/>
            <person name="Ahrendt S."/>
            <person name="Looney B.P."/>
            <person name="Miyauchi S."/>
            <person name="Morin E."/>
            <person name="Drula E."/>
            <person name="Courty P.E."/>
            <person name="Chicoki N."/>
            <person name="Fauchery L."/>
            <person name="Kohler A."/>
            <person name="Kuo A."/>
            <person name="Labutti K."/>
            <person name="Pangilinan J."/>
            <person name="Lipzen A."/>
            <person name="Riley R."/>
            <person name="Andreopoulos W."/>
            <person name="He G."/>
            <person name="Johnson J."/>
            <person name="Barry K.W."/>
            <person name="Grigoriev I.V."/>
            <person name="Nagy L."/>
            <person name="Hibbett D."/>
            <person name="Henrissat B."/>
            <person name="Matheny P.B."/>
            <person name="Labbe J."/>
            <person name="Martin F."/>
        </authorList>
    </citation>
    <scope>NUCLEOTIDE SEQUENCE</scope>
    <source>
        <strain evidence="1">HHB10654</strain>
    </source>
</reference>
<dbReference type="EMBL" id="MU277235">
    <property type="protein sequence ID" value="KAI0058403.1"/>
    <property type="molecule type" value="Genomic_DNA"/>
</dbReference>
<sequence length="153" mass="17484">MRIEPVLHDGCAKACLRCSTVCCERMSRGAQSTTKRVAQPRRHTKIQLLIDNRRPTKWKLVEVKLMCLHGWLPDSSLLKVMSCVKVADGVKISNEIEEIEISSALELDYLPYGDHRQLMDLKPVLLRFPSISSDRAPPIRLKTSLRGRPSHRR</sequence>
<gene>
    <name evidence="1" type="ORF">BV25DRAFT_1233400</name>
</gene>
<evidence type="ECO:0000313" key="2">
    <source>
        <dbReference type="Proteomes" id="UP000814140"/>
    </source>
</evidence>
<reference evidence="1" key="2">
    <citation type="journal article" date="2022" name="New Phytol.">
        <title>Evolutionary transition to the ectomycorrhizal habit in the genomes of a hyperdiverse lineage of mushroom-forming fungi.</title>
        <authorList>
            <person name="Looney B."/>
            <person name="Miyauchi S."/>
            <person name="Morin E."/>
            <person name="Drula E."/>
            <person name="Courty P.E."/>
            <person name="Kohler A."/>
            <person name="Kuo A."/>
            <person name="LaButti K."/>
            <person name="Pangilinan J."/>
            <person name="Lipzen A."/>
            <person name="Riley R."/>
            <person name="Andreopoulos W."/>
            <person name="He G."/>
            <person name="Johnson J."/>
            <person name="Nolan M."/>
            <person name="Tritt A."/>
            <person name="Barry K.W."/>
            <person name="Grigoriev I.V."/>
            <person name="Nagy L.G."/>
            <person name="Hibbett D."/>
            <person name="Henrissat B."/>
            <person name="Matheny P.B."/>
            <person name="Labbe J."/>
            <person name="Martin F.M."/>
        </authorList>
    </citation>
    <scope>NUCLEOTIDE SEQUENCE</scope>
    <source>
        <strain evidence="1">HHB10654</strain>
    </source>
</reference>
<accession>A0ACB8SRD2</accession>